<proteinExistence type="predicted"/>
<gene>
    <name evidence="2" type="ORF">LAL4801_04183</name>
</gene>
<dbReference type="EMBL" id="CXST01000002">
    <property type="protein sequence ID" value="CTQ45728.1"/>
    <property type="molecule type" value="Genomic_DNA"/>
</dbReference>
<evidence type="ECO:0000313" key="3">
    <source>
        <dbReference type="Proteomes" id="UP000048926"/>
    </source>
</evidence>
<name>A0A0M6Y7T0_9HYPH</name>
<evidence type="ECO:0000256" key="1">
    <source>
        <dbReference type="SAM" id="MobiDB-lite"/>
    </source>
</evidence>
<dbReference type="AlphaFoldDB" id="A0A0M6Y7T0"/>
<accession>A0A0M6Y7T0</accession>
<dbReference type="RefSeq" id="WP_055658934.1">
    <property type="nucleotide sequence ID" value="NZ_CXST01000002.1"/>
</dbReference>
<keyword evidence="3" id="KW-1185">Reference proteome</keyword>
<feature type="region of interest" description="Disordered" evidence="1">
    <location>
        <begin position="1"/>
        <end position="23"/>
    </location>
</feature>
<sequence>MSLIVFPSNSDGLDRTPIGPPERTRKITETISRLIDAKVDLALSRENNNAMPFEFLRVTEVEKELDELLDGTTPC</sequence>
<reference evidence="3" key="1">
    <citation type="submission" date="2015-07" db="EMBL/GenBank/DDBJ databases">
        <authorList>
            <person name="Rodrigo-Torres Lidia"/>
            <person name="Arahal R.David."/>
        </authorList>
    </citation>
    <scope>NUCLEOTIDE SEQUENCE [LARGE SCALE GENOMIC DNA]</scope>
    <source>
        <strain evidence="3">CECT 4801</strain>
    </source>
</reference>
<dbReference type="Proteomes" id="UP000048926">
    <property type="component" value="Unassembled WGS sequence"/>
</dbReference>
<protein>
    <submittedName>
        <fullName evidence="2">Uncharacterized protein</fullName>
    </submittedName>
</protein>
<evidence type="ECO:0000313" key="2">
    <source>
        <dbReference type="EMBL" id="CTQ45728.1"/>
    </source>
</evidence>
<organism evidence="2 3">
    <name type="scientific">Roseibium aggregatum</name>
    <dbReference type="NCBI Taxonomy" id="187304"/>
    <lineage>
        <taxon>Bacteria</taxon>
        <taxon>Pseudomonadati</taxon>
        <taxon>Pseudomonadota</taxon>
        <taxon>Alphaproteobacteria</taxon>
        <taxon>Hyphomicrobiales</taxon>
        <taxon>Stappiaceae</taxon>
        <taxon>Roseibium</taxon>
    </lineage>
</organism>